<dbReference type="Pfam" id="PF02463">
    <property type="entry name" value="SMC_N"/>
    <property type="match status" value="1"/>
</dbReference>
<dbReference type="GO" id="GO:0005634">
    <property type="term" value="C:nucleus"/>
    <property type="evidence" value="ECO:0007669"/>
    <property type="project" value="UniProtKB-SubCell"/>
</dbReference>
<dbReference type="PIRSF" id="PIRSF005719">
    <property type="entry name" value="SMC"/>
    <property type="match status" value="1"/>
</dbReference>
<dbReference type="InterPro" id="IPR003395">
    <property type="entry name" value="RecF/RecN/SMC_N"/>
</dbReference>
<feature type="coiled-coil region" evidence="3">
    <location>
        <begin position="439"/>
        <end position="477"/>
    </location>
</feature>
<dbReference type="InterPro" id="IPR024704">
    <property type="entry name" value="SMC"/>
</dbReference>
<dbReference type="HOGENOM" id="CLU_001042_4_1_1"/>
<protein>
    <submittedName>
        <fullName evidence="5">Chromosome segregation ATPase</fullName>
    </submittedName>
</protein>
<feature type="coiled-coil region" evidence="3">
    <location>
        <begin position="232"/>
        <end position="322"/>
    </location>
</feature>
<dbReference type="SUPFAM" id="SSF75553">
    <property type="entry name" value="Smc hinge domain"/>
    <property type="match status" value="1"/>
</dbReference>
<dbReference type="InterPro" id="IPR036277">
    <property type="entry name" value="SMC_hinge_sf"/>
</dbReference>
<keyword evidence="2 3" id="KW-0175">Coiled coil</keyword>
<comment type="subcellular location">
    <subcellularLocation>
        <location evidence="1">Nucleus</location>
    </subcellularLocation>
</comment>
<dbReference type="KEGG" id="ein:Eint_070620"/>
<reference evidence="5 6" key="1">
    <citation type="journal article" date="2010" name="Nat. Commun.">
        <title>The complete sequence of the smallest known nuclear genome from the microsporidian Encephalitozoon intestinalis.</title>
        <authorList>
            <person name="Corradi N."/>
            <person name="Pombert J.-F."/>
            <person name="Farinelli L."/>
            <person name="Didier E.S."/>
            <person name="Keeling P.J."/>
        </authorList>
    </citation>
    <scope>NUCLEOTIDE SEQUENCE [LARGE SCALE GENOMIC DNA]</scope>
    <source>
        <strain evidence="5 6">ATCC 50506</strain>
    </source>
</reference>
<dbReference type="RefSeq" id="XP_003073186.2">
    <property type="nucleotide sequence ID" value="XM_003073140.2"/>
</dbReference>
<dbReference type="GO" id="GO:0005694">
    <property type="term" value="C:chromosome"/>
    <property type="evidence" value="ECO:0007669"/>
    <property type="project" value="InterPro"/>
</dbReference>
<proteinExistence type="predicted"/>
<dbReference type="AlphaFoldDB" id="E0S7Z1"/>
<dbReference type="GO" id="GO:0005524">
    <property type="term" value="F:ATP binding"/>
    <property type="evidence" value="ECO:0007669"/>
    <property type="project" value="InterPro"/>
</dbReference>
<dbReference type="GO" id="GO:0016887">
    <property type="term" value="F:ATP hydrolysis activity"/>
    <property type="evidence" value="ECO:0007669"/>
    <property type="project" value="InterPro"/>
</dbReference>
<reference evidence="5 6" key="2">
    <citation type="journal article" date="2012" name="Proc. Natl. Acad. Sci. U.S.A.">
        <title>Gain and loss of multiple functionally related, horizontally transferred genes in the reduced genomes of two microsporidian parasites.</title>
        <authorList>
            <person name="Pombert J.-F."/>
            <person name="Selman M."/>
            <person name="Burki F."/>
            <person name="Bardell F.T."/>
            <person name="Farinelli L."/>
            <person name="Solter L.F."/>
            <person name="Whitman D.W."/>
            <person name="Weiss L.M."/>
            <person name="Corradi N."/>
            <person name="Keeling P.J."/>
        </authorList>
    </citation>
    <scope>NUCLEOTIDE SEQUENCE [LARGE SCALE GENOMIC DNA]</scope>
    <source>
        <strain evidence="5 6">ATCC 50506</strain>
    </source>
</reference>
<dbReference type="Pfam" id="PF06470">
    <property type="entry name" value="SMC_hinge"/>
    <property type="match status" value="1"/>
</dbReference>
<feature type="coiled-coil region" evidence="3">
    <location>
        <begin position="158"/>
        <end position="206"/>
    </location>
</feature>
<dbReference type="Gene3D" id="3.40.50.300">
    <property type="entry name" value="P-loop containing nucleotide triphosphate hydrolases"/>
    <property type="match status" value="2"/>
</dbReference>
<dbReference type="VEuPathDB" id="MicrosporidiaDB:Eint_070620"/>
<evidence type="ECO:0000256" key="1">
    <source>
        <dbReference type="ARBA" id="ARBA00004123"/>
    </source>
</evidence>
<dbReference type="PANTHER" id="PTHR18937">
    <property type="entry name" value="STRUCTURAL MAINTENANCE OF CHROMOSOMES SMC FAMILY MEMBER"/>
    <property type="match status" value="1"/>
</dbReference>
<evidence type="ECO:0000256" key="3">
    <source>
        <dbReference type="SAM" id="Coils"/>
    </source>
</evidence>
<dbReference type="GeneID" id="9698004"/>
<feature type="domain" description="SMC hinge" evidence="4">
    <location>
        <begin position="491"/>
        <end position="600"/>
    </location>
</feature>
<keyword evidence="6" id="KW-1185">Reference proteome</keyword>
<feature type="coiled-coil region" evidence="3">
    <location>
        <begin position="644"/>
        <end position="753"/>
    </location>
</feature>
<dbReference type="SMART" id="SM00968">
    <property type="entry name" value="SMC_hinge"/>
    <property type="match status" value="1"/>
</dbReference>
<evidence type="ECO:0000259" key="4">
    <source>
        <dbReference type="SMART" id="SM00968"/>
    </source>
</evidence>
<feature type="coiled-coil region" evidence="3">
    <location>
        <begin position="826"/>
        <end position="867"/>
    </location>
</feature>
<evidence type="ECO:0000256" key="2">
    <source>
        <dbReference type="ARBA" id="ARBA00023054"/>
    </source>
</evidence>
<dbReference type="GO" id="GO:0051276">
    <property type="term" value="P:chromosome organization"/>
    <property type="evidence" value="ECO:0007669"/>
    <property type="project" value="InterPro"/>
</dbReference>
<dbReference type="Gene3D" id="3.30.70.1620">
    <property type="match status" value="1"/>
</dbReference>
<accession>E0S7Z1</accession>
<dbReference type="InterPro" id="IPR010935">
    <property type="entry name" value="SMC_hinge"/>
</dbReference>
<organism evidence="5 6">
    <name type="scientific">Encephalitozoon intestinalis (strain ATCC 50506)</name>
    <name type="common">Microsporidian parasite</name>
    <name type="synonym">Septata intestinalis</name>
    <dbReference type="NCBI Taxonomy" id="876142"/>
    <lineage>
        <taxon>Eukaryota</taxon>
        <taxon>Fungi</taxon>
        <taxon>Fungi incertae sedis</taxon>
        <taxon>Microsporidia</taxon>
        <taxon>Unikaryonidae</taxon>
        <taxon>Encephalitozoon</taxon>
    </lineage>
</organism>
<dbReference type="EMBL" id="CP001948">
    <property type="protein sequence ID" value="ADM11826.2"/>
    <property type="molecule type" value="Genomic_DNA"/>
</dbReference>
<dbReference type="OrthoDB" id="5575062at2759"/>
<dbReference type="SUPFAM" id="SSF52540">
    <property type="entry name" value="P-loop containing nucleoside triphosphate hydrolases"/>
    <property type="match status" value="1"/>
</dbReference>
<evidence type="ECO:0000313" key="6">
    <source>
        <dbReference type="Proteomes" id="UP000002313"/>
    </source>
</evidence>
<dbReference type="Proteomes" id="UP000002313">
    <property type="component" value="Chromosome VII"/>
</dbReference>
<evidence type="ECO:0000313" key="5">
    <source>
        <dbReference type="EMBL" id="ADM11826.2"/>
    </source>
</evidence>
<dbReference type="Gene3D" id="1.20.1060.20">
    <property type="match status" value="1"/>
</dbReference>
<sequence>MNLRLESITIHNFKSYKGTHVIQGLDPRFTAVVGANGSGKSNIIDSILFVLGFRARRMRHSSMAGLIYSGDGNQDMCYVELGFNKFQIRREVSLAGRTRYFVDGEEVPCTMVESLLKSEGVDMEHNRFLILQGEIENIAMIKPMDGGLLEYLEDVIGTGEYKAEIEKEESELRRVSEECESKSAALKFYEKEYKHIERKQEECLRTAKRRAECLCLDRDLHLLFSERGKKKLEGLLLEKKKIEEDLQVLEKKNKENGGKLEVLEGKGANARVSAREAEERFLKARKEYQRAERRNKMMEEDLERESKRIEELSREISEIRCLEDKRQKEGLKWTEEINRNVEEISRCSELSEKLRSEIGEGQRRIEKEARKSIEEIYREEERMMKLLKRKGEIGEKQRESESRLGILMSRKEEILRRVGDIDGRLSKMDEGKIEMGRSEEEISREIEEIERDLAKTRKEMSRRMQRAEEHRENEETSWKEREILRSIEHVKGVYGRLSDLGSVESQYDRAFRIAGKGLNSIVVDTTCTAEECISIIKSLGLGRATFIILDRISSEPSLPKESVPYLYNLVKCPKEFRKCFYFALKDTLVCEGLEVAERLAFGKTRKRVVTIDGKLIEKSGVMSGGKGNGRIKSIEELEKACLKMMELKKKKVSEMDMVRDLKERGALWKTRERLASDLEEVCREIGRVEKRINRKEIEDIEVEIEKIKKKVSSLREGIESLTDMETRRKKENLRNLNERIEVFEKRNLELRLHLESSGSGELREKELEVERRKKDFERISIEDISGMKSKMIECEREYKECAERLRGILKEIANVKASLGNDYHMEIDLKNRLDDACDKIEEWTQRIKESETKIASLEEESKKYMRICRLEIHSTVKVEEMNEEEIDRTIGRIGGTVARLKGEEIGEIDLDVFEDCERARVEYEKAKGEHGWFESRQKEIKESLEYLKKKRYDEFMKGFTQVSENLKEIYKSITHGGNAELELVDHLDPFSEGVVLSVMPPKKSWKNIGNLSGGEKTLSSLALIFALHKFRPSPFYVMDEIDAALDYRNVGVISHFIKEMSRTAQFLVISLRSDMFELSETLLGVYKANNASQSLIVNIGKLAGQ</sequence>
<dbReference type="InterPro" id="IPR027417">
    <property type="entry name" value="P-loop_NTPase"/>
</dbReference>
<name>E0S7Z1_ENCIT</name>
<gene>
    <name evidence="5" type="ORF">Eint_070620</name>
</gene>